<keyword evidence="2" id="KW-1185">Reference proteome</keyword>
<evidence type="ECO:0000313" key="2">
    <source>
        <dbReference type="Proteomes" id="UP000789759"/>
    </source>
</evidence>
<proteinExistence type="predicted"/>
<comment type="caution">
    <text evidence="1">The sequence shown here is derived from an EMBL/GenBank/DDBJ whole genome shotgun (WGS) entry which is preliminary data.</text>
</comment>
<gene>
    <name evidence="1" type="ORF">CPELLU_LOCUS9525</name>
</gene>
<dbReference type="AlphaFoldDB" id="A0A9N9DXR7"/>
<evidence type="ECO:0000313" key="1">
    <source>
        <dbReference type="EMBL" id="CAG8655004.1"/>
    </source>
</evidence>
<accession>A0A9N9DXR7</accession>
<dbReference type="OrthoDB" id="2369032at2759"/>
<organism evidence="1 2">
    <name type="scientific">Cetraspora pellucida</name>
    <dbReference type="NCBI Taxonomy" id="1433469"/>
    <lineage>
        <taxon>Eukaryota</taxon>
        <taxon>Fungi</taxon>
        <taxon>Fungi incertae sedis</taxon>
        <taxon>Mucoromycota</taxon>
        <taxon>Glomeromycotina</taxon>
        <taxon>Glomeromycetes</taxon>
        <taxon>Diversisporales</taxon>
        <taxon>Gigasporaceae</taxon>
        <taxon>Cetraspora</taxon>
    </lineage>
</organism>
<protein>
    <submittedName>
        <fullName evidence="1">13603_t:CDS:1</fullName>
    </submittedName>
</protein>
<sequence length="131" mass="15342">MDSSLTDPYCNGCKKFKPINEFIENDKNNIPTKFLICNCCCQKSSNKWKRSITTDDILFNDELEIVELDFLSESVAEILENTLSNSDFHFHCEINIRNYNSSNKDLASEIIEQIENVDEYNWIYNCQYNTV</sequence>
<dbReference type="EMBL" id="CAJVQA010007328">
    <property type="protein sequence ID" value="CAG8655004.1"/>
    <property type="molecule type" value="Genomic_DNA"/>
</dbReference>
<reference evidence="1" key="1">
    <citation type="submission" date="2021-06" db="EMBL/GenBank/DDBJ databases">
        <authorList>
            <person name="Kallberg Y."/>
            <person name="Tangrot J."/>
            <person name="Rosling A."/>
        </authorList>
    </citation>
    <scope>NUCLEOTIDE SEQUENCE</scope>
    <source>
        <strain evidence="1">FL966</strain>
    </source>
</reference>
<name>A0A9N9DXR7_9GLOM</name>
<dbReference type="Proteomes" id="UP000789759">
    <property type="component" value="Unassembled WGS sequence"/>
</dbReference>